<evidence type="ECO:0000313" key="17">
    <source>
        <dbReference type="Proteomes" id="UP000318571"/>
    </source>
</evidence>
<name>A0A553NE65_TIGCA</name>
<evidence type="ECO:0000259" key="15">
    <source>
        <dbReference type="PROSITE" id="PS51339"/>
    </source>
</evidence>
<dbReference type="PROSITE" id="PS50178">
    <property type="entry name" value="ZF_FYVE"/>
    <property type="match status" value="1"/>
</dbReference>
<feature type="active site" description="Phosphocysteine intermediate" evidence="10">
    <location>
        <position position="477"/>
    </location>
</feature>
<dbReference type="Pfam" id="PF01363">
    <property type="entry name" value="FYVE"/>
    <property type="match status" value="1"/>
</dbReference>
<dbReference type="GO" id="GO:0019903">
    <property type="term" value="F:protein phosphatase binding"/>
    <property type="evidence" value="ECO:0007669"/>
    <property type="project" value="TreeGrafter"/>
</dbReference>
<dbReference type="GO" id="GO:0046856">
    <property type="term" value="P:phosphatidylinositol dephosphorylation"/>
    <property type="evidence" value="ECO:0007669"/>
    <property type="project" value="TreeGrafter"/>
</dbReference>
<comment type="subcellular location">
    <subcellularLocation>
        <location evidence="1">Membrane</location>
    </subcellularLocation>
</comment>
<dbReference type="GO" id="GO:0008270">
    <property type="term" value="F:zinc ion binding"/>
    <property type="evidence" value="ECO:0007669"/>
    <property type="project" value="UniProtKB-KW"/>
</dbReference>
<keyword evidence="6" id="KW-0378">Hydrolase</keyword>
<evidence type="ECO:0000256" key="9">
    <source>
        <dbReference type="ARBA" id="ARBA00032571"/>
    </source>
</evidence>
<dbReference type="SMART" id="SM00064">
    <property type="entry name" value="FYVE"/>
    <property type="match status" value="1"/>
</dbReference>
<keyword evidence="5 12" id="KW-0863">Zinc-finger</keyword>
<organism evidence="16 17">
    <name type="scientific">Tigriopus californicus</name>
    <name type="common">Marine copepod</name>
    <dbReference type="NCBI Taxonomy" id="6832"/>
    <lineage>
        <taxon>Eukaryota</taxon>
        <taxon>Metazoa</taxon>
        <taxon>Ecdysozoa</taxon>
        <taxon>Arthropoda</taxon>
        <taxon>Crustacea</taxon>
        <taxon>Multicrustacea</taxon>
        <taxon>Hexanauplia</taxon>
        <taxon>Copepoda</taxon>
        <taxon>Harpacticoida</taxon>
        <taxon>Harpacticidae</taxon>
        <taxon>Tigriopus</taxon>
    </lineage>
</organism>
<dbReference type="SUPFAM" id="SSF52799">
    <property type="entry name" value="(Phosphotyrosine protein) phosphatases II"/>
    <property type="match status" value="1"/>
</dbReference>
<evidence type="ECO:0000256" key="4">
    <source>
        <dbReference type="ARBA" id="ARBA00022723"/>
    </source>
</evidence>
<feature type="compositionally biased region" description="Basic and acidic residues" evidence="13">
    <location>
        <begin position="691"/>
        <end position="701"/>
    </location>
</feature>
<feature type="region of interest" description="Disordered" evidence="13">
    <location>
        <begin position="946"/>
        <end position="969"/>
    </location>
</feature>
<evidence type="ECO:0000256" key="3">
    <source>
        <dbReference type="ARBA" id="ARBA00012903"/>
    </source>
</evidence>
<dbReference type="SUPFAM" id="SSF50729">
    <property type="entry name" value="PH domain-like"/>
    <property type="match status" value="1"/>
</dbReference>
<proteinExistence type="inferred from homology"/>
<evidence type="ECO:0000256" key="11">
    <source>
        <dbReference type="PIRSR" id="PIRSR630564-2"/>
    </source>
</evidence>
<dbReference type="STRING" id="6832.A0A553NE65"/>
<evidence type="ECO:0000259" key="14">
    <source>
        <dbReference type="PROSITE" id="PS50178"/>
    </source>
</evidence>
<evidence type="ECO:0000256" key="1">
    <source>
        <dbReference type="ARBA" id="ARBA00004370"/>
    </source>
</evidence>
<evidence type="ECO:0000256" key="12">
    <source>
        <dbReference type="PROSITE-ProRule" id="PRU00091"/>
    </source>
</evidence>
<dbReference type="PROSITE" id="PS51339">
    <property type="entry name" value="PPASE_MYOTUBULARIN"/>
    <property type="match status" value="1"/>
</dbReference>
<feature type="compositionally biased region" description="Low complexity" evidence="13">
    <location>
        <begin position="652"/>
        <end position="665"/>
    </location>
</feature>
<dbReference type="EMBL" id="VCGU01000458">
    <property type="protein sequence ID" value="TRY63705.1"/>
    <property type="molecule type" value="Genomic_DNA"/>
</dbReference>
<keyword evidence="7" id="KW-0862">Zinc</keyword>
<dbReference type="InterPro" id="IPR000306">
    <property type="entry name" value="Znf_FYVE"/>
</dbReference>
<dbReference type="PANTHER" id="PTHR10807">
    <property type="entry name" value="MYOTUBULARIN-RELATED"/>
    <property type="match status" value="1"/>
</dbReference>
<dbReference type="InterPro" id="IPR010569">
    <property type="entry name" value="Myotubularin-like_Pase_dom"/>
</dbReference>
<reference evidence="16 17" key="1">
    <citation type="journal article" date="2018" name="Nat. Ecol. Evol.">
        <title>Genomic signatures of mitonuclear coevolution across populations of Tigriopus californicus.</title>
        <authorList>
            <person name="Barreto F.S."/>
            <person name="Watson E.T."/>
            <person name="Lima T.G."/>
            <person name="Willett C.S."/>
            <person name="Edmands S."/>
            <person name="Li W."/>
            <person name="Burton R.S."/>
        </authorList>
    </citation>
    <scope>NUCLEOTIDE SEQUENCE [LARGE SCALE GENOMIC DNA]</scope>
    <source>
        <strain evidence="16 17">San Diego</strain>
    </source>
</reference>
<dbReference type="InterPro" id="IPR013083">
    <property type="entry name" value="Znf_RING/FYVE/PHD"/>
</dbReference>
<dbReference type="SUPFAM" id="SSF57903">
    <property type="entry name" value="FYVE/PHD zinc finger"/>
    <property type="match status" value="1"/>
</dbReference>
<feature type="compositionally biased region" description="Polar residues" evidence="13">
    <location>
        <begin position="946"/>
        <end position="962"/>
    </location>
</feature>
<dbReference type="InterPro" id="IPR016130">
    <property type="entry name" value="Tyr_Pase_AS"/>
</dbReference>
<dbReference type="InterPro" id="IPR030564">
    <property type="entry name" value="Myotubularin"/>
</dbReference>
<dbReference type="PANTHER" id="PTHR10807:SF75">
    <property type="entry name" value="PHOSPHATIDYLINOSITOL-3-PHOSPHATE PHOSPHATASE"/>
    <property type="match status" value="1"/>
</dbReference>
<protein>
    <recommendedName>
        <fullName evidence="3">phosphatidylinositol-3,5-bisphosphate 3-phosphatase</fullName>
        <ecNumber evidence="3">3.1.3.95</ecNumber>
    </recommendedName>
    <alternativeName>
        <fullName evidence="9">Phosphatidylinositol-3,5-bisphosphate 3-phosphatase</fullName>
    </alternativeName>
</protein>
<gene>
    <name evidence="16" type="ORF">TCAL_00809</name>
</gene>
<feature type="binding site" evidence="11">
    <location>
        <begin position="477"/>
        <end position="483"/>
    </location>
    <ligand>
        <name>substrate</name>
    </ligand>
</feature>
<dbReference type="GO" id="GO:0010506">
    <property type="term" value="P:regulation of autophagy"/>
    <property type="evidence" value="ECO:0007669"/>
    <property type="project" value="TreeGrafter"/>
</dbReference>
<evidence type="ECO:0000256" key="2">
    <source>
        <dbReference type="ARBA" id="ARBA00007471"/>
    </source>
</evidence>
<evidence type="ECO:0000256" key="10">
    <source>
        <dbReference type="PIRSR" id="PIRSR630564-1"/>
    </source>
</evidence>
<feature type="binding site" evidence="11">
    <location>
        <begin position="415"/>
        <end position="416"/>
    </location>
    <ligand>
        <name>substrate</name>
    </ligand>
</feature>
<comment type="similarity">
    <text evidence="2">Belongs to the protein-tyrosine phosphatase family. Non-receptor class myotubularin subfamily.</text>
</comment>
<dbReference type="Pfam" id="PF06602">
    <property type="entry name" value="Myotub-related"/>
    <property type="match status" value="1"/>
</dbReference>
<feature type="domain" description="Myotubularin phosphatase" evidence="15">
    <location>
        <begin position="222"/>
        <end position="639"/>
    </location>
</feature>
<dbReference type="EC" id="3.1.3.95" evidence="3"/>
<feature type="region of interest" description="Disordered" evidence="13">
    <location>
        <begin position="73"/>
        <end position="100"/>
    </location>
</feature>
<dbReference type="OMA" id="TRWLQHM"/>
<dbReference type="Gene3D" id="3.30.40.10">
    <property type="entry name" value="Zinc/RING finger domain, C3HC4 (zinc finger)"/>
    <property type="match status" value="1"/>
</dbReference>
<evidence type="ECO:0000256" key="7">
    <source>
        <dbReference type="ARBA" id="ARBA00022833"/>
    </source>
</evidence>
<evidence type="ECO:0000256" key="6">
    <source>
        <dbReference type="ARBA" id="ARBA00022801"/>
    </source>
</evidence>
<dbReference type="AlphaFoldDB" id="A0A553NE65"/>
<comment type="caution">
    <text evidence="16">The sequence shown here is derived from an EMBL/GenBank/DDBJ whole genome shotgun (WGS) entry which is preliminary data.</text>
</comment>
<dbReference type="InterPro" id="IPR017455">
    <property type="entry name" value="Znf_FYVE-rel"/>
</dbReference>
<evidence type="ECO:0000313" key="16">
    <source>
        <dbReference type="EMBL" id="TRY63705.1"/>
    </source>
</evidence>
<feature type="region of interest" description="Disordered" evidence="13">
    <location>
        <begin position="1"/>
        <end position="26"/>
    </location>
</feature>
<evidence type="ECO:0000256" key="5">
    <source>
        <dbReference type="ARBA" id="ARBA00022771"/>
    </source>
</evidence>
<keyword evidence="4" id="KW-0479">Metal-binding</keyword>
<feature type="compositionally biased region" description="Low complexity" evidence="13">
    <location>
        <begin position="821"/>
        <end position="830"/>
    </location>
</feature>
<dbReference type="PROSITE" id="PS00383">
    <property type="entry name" value="TYR_PHOSPHATASE_1"/>
    <property type="match status" value="1"/>
</dbReference>
<dbReference type="GO" id="GO:0052629">
    <property type="term" value="F:phosphatidylinositol-3,5-bisphosphate 3-phosphatase activity"/>
    <property type="evidence" value="ECO:0007669"/>
    <property type="project" value="UniProtKB-EC"/>
</dbReference>
<dbReference type="GO" id="GO:0005737">
    <property type="term" value="C:cytoplasm"/>
    <property type="evidence" value="ECO:0007669"/>
    <property type="project" value="TreeGrafter"/>
</dbReference>
<dbReference type="Proteomes" id="UP000318571">
    <property type="component" value="Chromosome 10"/>
</dbReference>
<dbReference type="InterPro" id="IPR011011">
    <property type="entry name" value="Znf_FYVE_PHD"/>
</dbReference>
<keyword evidence="8" id="KW-0472">Membrane</keyword>
<keyword evidence="17" id="KW-1185">Reference proteome</keyword>
<feature type="domain" description="FYVE-type" evidence="14">
    <location>
        <begin position="853"/>
        <end position="906"/>
    </location>
</feature>
<dbReference type="GO" id="GO:0004438">
    <property type="term" value="F:phosphatidylinositol-3-phosphate phosphatase activity"/>
    <property type="evidence" value="ECO:0007669"/>
    <property type="project" value="TreeGrafter"/>
</dbReference>
<dbReference type="InterPro" id="IPR029021">
    <property type="entry name" value="Prot-tyrosine_phosphatase-like"/>
</dbReference>
<sequence>MSSLSSVDSTVLVSHPPGPASSSSHTLNGVASLASLAAASSTGSMSSSSGSLSSGAILNGSYDVSTHVTEALGSLGPLPARDDDPQPSQPQRSGLFGSRPGPFRLLAGENVRHEARLTEGGFICLTDYRLCATVGAAESAFVSMPLGLVDYVELRELFYLHVFGKDARYVCLTFENNAMAESWIQLLQECLNAPADSQTLFAFVHQRALSAYGPDTPPVSPPIPDDWFSSEIARLRFDQQVAWRVTKANEDFKLCSTYPERLLIPHSVSDADLSQVAEFRLARRVPSVVWRHVGTGAVLARSSQPKVGWLGWRSKEDEQLIRCIAEACAYDRGTSSNESSVIETSSLNNGDANDSEDSAIKDLSSEAQKFGQASKVLIVDARSYAAALGNRARGGGLECEEYYTNSEVVFMNLPNIHTIRKSFQALRSLCSSSVDQTSWFQALDATRWLSQISSLFRGAVRCASALENEARPVLVHCSDGWDRTPQLTSLTQLLLDPYYRSFEGFQVLVEKEWLHYGHKMADRCGNPFADSDPNERCPIFLQWLDCVHQLLLQYPCHFEFNTSFLVKLARHTYSQLFGTFLCNSLMERKKYEVQAQTRSVWTFLRQNPRKFRNLLFSKRDEILWPKAEVRDLLLWKEVYVSELRNVSDHSSKSSVISSDSSDSYSPLGGPAPRDDNNSLEAFTTGSVGMKGDQDDSKDRAHGSFHKCHKNGFESSTDTLVPEEDHRRSNHRSMEDLIDTDGLPTHKDMVQQRLNEIFYQHRKEVQDLRRDLMMSKQALLLQKNAARKLSELNASESLLLDTPLNGYDRMSSNEDGNGEIRTSSTTSEVSSWEAVDENEAKPVLWVPDHASEFCMRQTKFWTGLRKHHCRNCGLLFCHNCSDNQAPLPEEHLYRPVRVCDDCIAVIDQDRTQRDQEEEGKEKTPTEVKAVNGSGSAFYDCDTVNTSANQQHQDQSKDNSTNGLCNADSDEHAHLTVETAREAEHELKEFKNGTV</sequence>
<feature type="region of interest" description="Disordered" evidence="13">
    <location>
        <begin position="651"/>
        <end position="730"/>
    </location>
</feature>
<feature type="region of interest" description="Disordered" evidence="13">
    <location>
        <begin position="810"/>
        <end position="832"/>
    </location>
</feature>
<evidence type="ECO:0000256" key="8">
    <source>
        <dbReference type="ARBA" id="ARBA00023136"/>
    </source>
</evidence>
<evidence type="ECO:0000256" key="13">
    <source>
        <dbReference type="SAM" id="MobiDB-lite"/>
    </source>
</evidence>
<dbReference type="GO" id="GO:0016020">
    <property type="term" value="C:membrane"/>
    <property type="evidence" value="ECO:0007669"/>
    <property type="project" value="UniProtKB-SubCell"/>
</dbReference>
<accession>A0A553NE65</accession>